<evidence type="ECO:0000256" key="6">
    <source>
        <dbReference type="ARBA" id="ARBA00032298"/>
    </source>
</evidence>
<dbReference type="GO" id="GO:0061630">
    <property type="term" value="F:ubiquitin protein ligase activity"/>
    <property type="evidence" value="ECO:0007669"/>
    <property type="project" value="UniProtKB-EC"/>
</dbReference>
<dbReference type="OMA" id="AHASEEW"/>
<comment type="subunit">
    <text evidence="8">Interacts with UBE2C/UbcH10 (E2 ubiquitin-conjugating enzyme). In vitro, interacts with cyclin-B.</text>
</comment>
<evidence type="ECO:0000256" key="9">
    <source>
        <dbReference type="SAM" id="MobiDB-lite"/>
    </source>
</evidence>
<dbReference type="GeneID" id="108679519"/>
<evidence type="ECO:0000256" key="2">
    <source>
        <dbReference type="ARBA" id="ARBA00012485"/>
    </source>
</evidence>
<keyword evidence="10" id="KW-1185">Reference proteome</keyword>
<evidence type="ECO:0000256" key="7">
    <source>
        <dbReference type="ARBA" id="ARBA00053831"/>
    </source>
</evidence>
<feature type="compositionally biased region" description="Basic and acidic residues" evidence="9">
    <location>
        <begin position="320"/>
        <end position="330"/>
    </location>
</feature>
<dbReference type="KEGG" id="hazt:108679519"/>
<sequence>MVASSDLLINVEVLSSLQLCNVDIMWPEEVTDSDVQVSTTKSQVLLSLQNGTIVALNCPKSVQLKSGAQMCTVVNNRRLNIRVALDTKACLLQSICSDLASDIRSLSLRTPYDVLEKCEVIASCCSCSTPVTQTLKFDRIRQMPASDWAHASEEWFCCAHGTENEALKSESVAPRQNDCFFSDLFFLVKQQVLSGHVRYDCEDNAVCGGCENVLGVKVASDVKLWTHRVRWVKASDPTSVVYYQCEQDLMVTLIDHLSADSFGANSRIAFVKNSKPKTYLYLGVIDTNLTLLTSANDKKLLLNSTPEQSAGDCISQGKRGRSDDGTKRSRSCTLRDKDVQVHLTKQNVIKVSYKIVTGECDETERWGDDVNVHILNCAESFFDAALEGITESGVGPQPAIASGELFGYIKR</sequence>
<dbReference type="GO" id="GO:0051865">
    <property type="term" value="P:protein autoubiquitination"/>
    <property type="evidence" value="ECO:0007669"/>
    <property type="project" value="TreeGrafter"/>
</dbReference>
<evidence type="ECO:0000256" key="1">
    <source>
        <dbReference type="ARBA" id="ARBA00000885"/>
    </source>
</evidence>
<dbReference type="Proteomes" id="UP000694843">
    <property type="component" value="Unplaced"/>
</dbReference>
<dbReference type="GO" id="GO:0030332">
    <property type="term" value="F:cyclin binding"/>
    <property type="evidence" value="ECO:0007669"/>
    <property type="project" value="TreeGrafter"/>
</dbReference>
<dbReference type="GO" id="GO:0031624">
    <property type="term" value="F:ubiquitin conjugating enzyme binding"/>
    <property type="evidence" value="ECO:0007669"/>
    <property type="project" value="TreeGrafter"/>
</dbReference>
<dbReference type="EC" id="2.3.2.26" evidence="2"/>
<feature type="region of interest" description="Disordered" evidence="9">
    <location>
        <begin position="307"/>
        <end position="330"/>
    </location>
</feature>
<reference evidence="11" key="1">
    <citation type="submission" date="2025-08" db="UniProtKB">
        <authorList>
            <consortium name="RefSeq"/>
        </authorList>
    </citation>
    <scope>IDENTIFICATION</scope>
    <source>
        <tissue evidence="11">Whole organism</tissue>
    </source>
</reference>
<comment type="function">
    <text evidence="7">E3 ubiquitin-protein ligase which accepts ubiquitin from specific E2 ubiquitin-conjugating enzymes, and transfers it to substrates, generally promoting their degradation by the proteasome. Independently of its E3 ubiquitin-protein ligase activity, acts as an inhibitor of CPSF3 endonuclease activity by blocking CPSF3 active site.</text>
</comment>
<dbReference type="GO" id="GO:0006513">
    <property type="term" value="P:protein monoubiquitination"/>
    <property type="evidence" value="ECO:0007669"/>
    <property type="project" value="TreeGrafter"/>
</dbReference>
<name>A0A8B7PC22_HYAAZ</name>
<dbReference type="RefSeq" id="XP_018023638.1">
    <property type="nucleotide sequence ID" value="XM_018168149.2"/>
</dbReference>
<dbReference type="AlphaFoldDB" id="A0A8B7PC22"/>
<evidence type="ECO:0000256" key="5">
    <source>
        <dbReference type="ARBA" id="ARBA00032234"/>
    </source>
</evidence>
<dbReference type="Pfam" id="PF09814">
    <property type="entry name" value="HECT_2"/>
    <property type="match status" value="1"/>
</dbReference>
<evidence type="ECO:0000256" key="3">
    <source>
        <dbReference type="ARBA" id="ARBA00013646"/>
    </source>
</evidence>
<dbReference type="GO" id="GO:0000151">
    <property type="term" value="C:ubiquitin ligase complex"/>
    <property type="evidence" value="ECO:0007669"/>
    <property type="project" value="TreeGrafter"/>
</dbReference>
<evidence type="ECO:0000313" key="11">
    <source>
        <dbReference type="RefSeq" id="XP_018023638.1"/>
    </source>
</evidence>
<protein>
    <recommendedName>
        <fullName evidence="3">E3 ubiquitin-protein ligase E3D</fullName>
        <ecNumber evidence="2">2.3.2.26</ecNumber>
    </recommendedName>
    <alternativeName>
        <fullName evidence="6">HECT-type E3 ubiquitin transferase E3D</fullName>
    </alternativeName>
    <alternativeName>
        <fullName evidence="5">UbcH10-binding protein with a HECT-like domain</fullName>
    </alternativeName>
    <alternativeName>
        <fullName evidence="4">Ubiquitin-conjugating enzyme E2C-binding protein</fullName>
    </alternativeName>
</protein>
<dbReference type="InterPro" id="IPR019193">
    <property type="entry name" value="UBQ-conj_enz_E2-bd_prot"/>
</dbReference>
<dbReference type="GO" id="GO:0043161">
    <property type="term" value="P:proteasome-mediated ubiquitin-dependent protein catabolic process"/>
    <property type="evidence" value="ECO:0007669"/>
    <property type="project" value="TreeGrafter"/>
</dbReference>
<evidence type="ECO:0000256" key="4">
    <source>
        <dbReference type="ARBA" id="ARBA00029737"/>
    </source>
</evidence>
<accession>A0A8B7PC22</accession>
<comment type="catalytic activity">
    <reaction evidence="1">
        <text>S-ubiquitinyl-[E2 ubiquitin-conjugating enzyme]-L-cysteine + [acceptor protein]-L-lysine = [E2 ubiquitin-conjugating enzyme]-L-cysteine + N(6)-ubiquitinyl-[acceptor protein]-L-lysine.</text>
        <dbReference type="EC" id="2.3.2.26"/>
    </reaction>
</comment>
<proteinExistence type="predicted"/>
<gene>
    <name evidence="11" type="primary">LOC108679519</name>
</gene>
<dbReference type="PANTHER" id="PTHR31531">
    <property type="entry name" value="E3 UBIQUITIN-PROTEIN LIGASE E3D FAMILY MEMBER"/>
    <property type="match status" value="1"/>
</dbReference>
<organism evidence="10 11">
    <name type="scientific">Hyalella azteca</name>
    <name type="common">Amphipod</name>
    <dbReference type="NCBI Taxonomy" id="294128"/>
    <lineage>
        <taxon>Eukaryota</taxon>
        <taxon>Metazoa</taxon>
        <taxon>Ecdysozoa</taxon>
        <taxon>Arthropoda</taxon>
        <taxon>Crustacea</taxon>
        <taxon>Multicrustacea</taxon>
        <taxon>Malacostraca</taxon>
        <taxon>Eumalacostraca</taxon>
        <taxon>Peracarida</taxon>
        <taxon>Amphipoda</taxon>
        <taxon>Senticaudata</taxon>
        <taxon>Talitrida</taxon>
        <taxon>Talitroidea</taxon>
        <taxon>Hyalellidae</taxon>
        <taxon>Hyalella</taxon>
    </lineage>
</organism>
<dbReference type="GO" id="GO:0000209">
    <property type="term" value="P:protein polyubiquitination"/>
    <property type="evidence" value="ECO:0007669"/>
    <property type="project" value="TreeGrafter"/>
</dbReference>
<dbReference type="GO" id="GO:0005829">
    <property type="term" value="C:cytosol"/>
    <property type="evidence" value="ECO:0007669"/>
    <property type="project" value="TreeGrafter"/>
</dbReference>
<evidence type="ECO:0000313" key="10">
    <source>
        <dbReference type="Proteomes" id="UP000694843"/>
    </source>
</evidence>
<evidence type="ECO:0000256" key="8">
    <source>
        <dbReference type="ARBA" id="ARBA00064185"/>
    </source>
</evidence>
<dbReference type="GO" id="GO:0005634">
    <property type="term" value="C:nucleus"/>
    <property type="evidence" value="ECO:0007669"/>
    <property type="project" value="TreeGrafter"/>
</dbReference>
<dbReference type="PANTHER" id="PTHR31531:SF2">
    <property type="entry name" value="E3 UBIQUITIN-PROTEIN LIGASE E3D"/>
    <property type="match status" value="1"/>
</dbReference>
<dbReference type="OrthoDB" id="10264956at2759"/>